<name>A0AAV7EXG0_ARIFI</name>
<dbReference type="EMBL" id="JAINDJ010000003">
    <property type="protein sequence ID" value="KAG9453418.1"/>
    <property type="molecule type" value="Genomic_DNA"/>
</dbReference>
<comment type="caution">
    <text evidence="1">The sequence shown here is derived from an EMBL/GenBank/DDBJ whole genome shotgun (WGS) entry which is preliminary data.</text>
</comment>
<sequence>MDKRKRGITRPTPDSSTAYRLLFPTLDSPNSLTPCRNLFAVRVHERVETNLLSSIRGEAKILDKTREENRWNLRRWCQIVYDATEMESFNNVK</sequence>
<evidence type="ECO:0000313" key="2">
    <source>
        <dbReference type="Proteomes" id="UP000825729"/>
    </source>
</evidence>
<evidence type="ECO:0000313" key="1">
    <source>
        <dbReference type="EMBL" id="KAG9453418.1"/>
    </source>
</evidence>
<dbReference type="Proteomes" id="UP000825729">
    <property type="component" value="Unassembled WGS sequence"/>
</dbReference>
<protein>
    <submittedName>
        <fullName evidence="1">Uncharacterized protein</fullName>
    </submittedName>
</protein>
<keyword evidence="2" id="KW-1185">Reference proteome</keyword>
<organism evidence="1 2">
    <name type="scientific">Aristolochia fimbriata</name>
    <name type="common">White veined hardy Dutchman's pipe vine</name>
    <dbReference type="NCBI Taxonomy" id="158543"/>
    <lineage>
        <taxon>Eukaryota</taxon>
        <taxon>Viridiplantae</taxon>
        <taxon>Streptophyta</taxon>
        <taxon>Embryophyta</taxon>
        <taxon>Tracheophyta</taxon>
        <taxon>Spermatophyta</taxon>
        <taxon>Magnoliopsida</taxon>
        <taxon>Magnoliidae</taxon>
        <taxon>Piperales</taxon>
        <taxon>Aristolochiaceae</taxon>
        <taxon>Aristolochia</taxon>
    </lineage>
</organism>
<gene>
    <name evidence="1" type="ORF">H6P81_006322</name>
</gene>
<accession>A0AAV7EXG0</accession>
<proteinExistence type="predicted"/>
<dbReference type="AlphaFoldDB" id="A0AAV7EXG0"/>
<reference evidence="1 2" key="1">
    <citation type="submission" date="2021-07" db="EMBL/GenBank/DDBJ databases">
        <title>The Aristolochia fimbriata genome: insights into angiosperm evolution, floral development and chemical biosynthesis.</title>
        <authorList>
            <person name="Jiao Y."/>
        </authorList>
    </citation>
    <scope>NUCLEOTIDE SEQUENCE [LARGE SCALE GENOMIC DNA]</scope>
    <source>
        <strain evidence="1">IBCAS-2021</strain>
        <tissue evidence="1">Leaf</tissue>
    </source>
</reference>